<dbReference type="RefSeq" id="WP_161823730.1">
    <property type="nucleotide sequence ID" value="NZ_WVIC01000002.1"/>
</dbReference>
<dbReference type="EMBL" id="WVIC01000002">
    <property type="protein sequence ID" value="NCJ05252.1"/>
    <property type="molecule type" value="Genomic_DNA"/>
</dbReference>
<proteinExistence type="predicted"/>
<dbReference type="Proteomes" id="UP000607397">
    <property type="component" value="Unassembled WGS sequence"/>
</dbReference>
<dbReference type="PROSITE" id="PS51257">
    <property type="entry name" value="PROKAR_LIPOPROTEIN"/>
    <property type="match status" value="1"/>
</dbReference>
<organism evidence="3 4">
    <name type="scientific">Petrachloros mirabilis ULC683</name>
    <dbReference type="NCBI Taxonomy" id="2781853"/>
    <lineage>
        <taxon>Bacteria</taxon>
        <taxon>Bacillati</taxon>
        <taxon>Cyanobacteriota</taxon>
        <taxon>Cyanophyceae</taxon>
        <taxon>Synechococcales</taxon>
        <taxon>Petrachlorosaceae</taxon>
        <taxon>Petrachloros</taxon>
        <taxon>Petrachloros mirabilis</taxon>
    </lineage>
</organism>
<name>A0A8K1ZWN3_9CYAN</name>
<keyword evidence="4" id="KW-1185">Reference proteome</keyword>
<evidence type="ECO:0000256" key="1">
    <source>
        <dbReference type="SAM" id="MobiDB-lite"/>
    </source>
</evidence>
<evidence type="ECO:0000256" key="2">
    <source>
        <dbReference type="SAM" id="SignalP"/>
    </source>
</evidence>
<accession>A0A8K1ZWN3</accession>
<dbReference type="AlphaFoldDB" id="A0A8K1ZWN3"/>
<evidence type="ECO:0000313" key="4">
    <source>
        <dbReference type="Proteomes" id="UP000607397"/>
    </source>
</evidence>
<gene>
    <name evidence="3" type="ORF">GS597_01710</name>
</gene>
<sequence>MTKRLLFLILIPVLAAFGQGCDTAPEAEAPVTPPEVTEQTTTEATGTLQIRANGEERARDGFTSKDGWELSFDHIYVNLAQVTAYQTDPPFNPERDDPLQAEVEVTLPVTTTVDIAETDPEYETVLVGEITAPAGQYNALSWVMQPATTGPAEGYALVLLGTATQNRESIDFALQIEETLAYQCGDFVGDERKGILVAGETADLEATFHLDHLFGDSRSAPDDSLNQGALGFEPLAALAENGRVEASMADLQTQLSGDDYDILRGILAELGHAGEGHCRVTDA</sequence>
<comment type="caution">
    <text evidence="3">The sequence shown here is derived from an EMBL/GenBank/DDBJ whole genome shotgun (WGS) entry which is preliminary data.</text>
</comment>
<reference evidence="3" key="1">
    <citation type="submission" date="2019-12" db="EMBL/GenBank/DDBJ databases">
        <title>High-Quality draft genome sequences of three cyanobacteria isolated from the limestone walls of the Old Cathedral of Coimbra.</title>
        <authorList>
            <person name="Tiago I."/>
            <person name="Soares F."/>
            <person name="Portugal A."/>
        </authorList>
    </citation>
    <scope>NUCLEOTIDE SEQUENCE [LARGE SCALE GENOMIC DNA]</scope>
    <source>
        <strain evidence="3">C</strain>
    </source>
</reference>
<feature type="chain" id="PRO_5035445375" evidence="2">
    <location>
        <begin position="19"/>
        <end position="283"/>
    </location>
</feature>
<feature type="region of interest" description="Disordered" evidence="1">
    <location>
        <begin position="25"/>
        <end position="44"/>
    </location>
</feature>
<evidence type="ECO:0000313" key="3">
    <source>
        <dbReference type="EMBL" id="NCJ05252.1"/>
    </source>
</evidence>
<feature type="signal peptide" evidence="2">
    <location>
        <begin position="1"/>
        <end position="18"/>
    </location>
</feature>
<keyword evidence="2" id="KW-0732">Signal</keyword>
<protein>
    <submittedName>
        <fullName evidence="3">DUF4382 domain-containing protein</fullName>
    </submittedName>
</protein>